<protein>
    <submittedName>
        <fullName evidence="1">Uncharacterized protein</fullName>
    </submittedName>
</protein>
<dbReference type="EMBL" id="GGEC01082894">
    <property type="protein sequence ID" value="MBX63378.1"/>
    <property type="molecule type" value="Transcribed_RNA"/>
</dbReference>
<name>A0A2P2Q8R2_RHIMU</name>
<dbReference type="AlphaFoldDB" id="A0A2P2Q8R2"/>
<sequence>MSLILLFILQSICDNCLLLTYNLKVYGVTFFPISTISLCCFHIPKSHQSFKKDTKAFHIVAILL</sequence>
<proteinExistence type="predicted"/>
<organism evidence="1">
    <name type="scientific">Rhizophora mucronata</name>
    <name type="common">Asiatic mangrove</name>
    <dbReference type="NCBI Taxonomy" id="61149"/>
    <lineage>
        <taxon>Eukaryota</taxon>
        <taxon>Viridiplantae</taxon>
        <taxon>Streptophyta</taxon>
        <taxon>Embryophyta</taxon>
        <taxon>Tracheophyta</taxon>
        <taxon>Spermatophyta</taxon>
        <taxon>Magnoliopsida</taxon>
        <taxon>eudicotyledons</taxon>
        <taxon>Gunneridae</taxon>
        <taxon>Pentapetalae</taxon>
        <taxon>rosids</taxon>
        <taxon>fabids</taxon>
        <taxon>Malpighiales</taxon>
        <taxon>Rhizophoraceae</taxon>
        <taxon>Rhizophora</taxon>
    </lineage>
</organism>
<evidence type="ECO:0000313" key="1">
    <source>
        <dbReference type="EMBL" id="MBX63378.1"/>
    </source>
</evidence>
<reference evidence="1" key="1">
    <citation type="submission" date="2018-02" db="EMBL/GenBank/DDBJ databases">
        <title>Rhizophora mucronata_Transcriptome.</title>
        <authorList>
            <person name="Meera S.P."/>
            <person name="Sreeshan A."/>
            <person name="Augustine A."/>
        </authorList>
    </citation>
    <scope>NUCLEOTIDE SEQUENCE</scope>
    <source>
        <tissue evidence="1">Leaf</tissue>
    </source>
</reference>
<accession>A0A2P2Q8R2</accession>